<dbReference type="Pfam" id="PF02909">
    <property type="entry name" value="TetR_C_1"/>
    <property type="match status" value="1"/>
</dbReference>
<evidence type="ECO:0000259" key="5">
    <source>
        <dbReference type="PROSITE" id="PS50977"/>
    </source>
</evidence>
<dbReference type="SUPFAM" id="SSF46689">
    <property type="entry name" value="Homeodomain-like"/>
    <property type="match status" value="1"/>
</dbReference>
<dbReference type="Gene3D" id="1.10.10.60">
    <property type="entry name" value="Homeodomain-like"/>
    <property type="match status" value="1"/>
</dbReference>
<sequence>MSASVIPLLWRTAHPPRRGPSRGLSVDAIVQAATRLADASGLEPLTMRALAGELGVAPMTLYTYVPGRAELLELLVDHAVLTMARRGFDGLGWRERVSAVAEDNRALHRAHPWVAAVDPARPVLGPGTMAKYEHELAAFDGCGLSDVDRDAALTFVLDFVTASARAEARSSPETDEAWWAGAGPVLAAVMDPSSYPLAARVGTAAGEAQRSARHPDHAWAFGLARVLDGLAALVEPQIV</sequence>
<dbReference type="InterPro" id="IPR009057">
    <property type="entry name" value="Homeodomain-like_sf"/>
</dbReference>
<evidence type="ECO:0000256" key="1">
    <source>
        <dbReference type="ARBA" id="ARBA00023015"/>
    </source>
</evidence>
<proteinExistence type="predicted"/>
<dbReference type="RefSeq" id="WP_286052710.1">
    <property type="nucleotide sequence ID" value="NZ_JASVWF010000002.1"/>
</dbReference>
<dbReference type="SUPFAM" id="SSF48498">
    <property type="entry name" value="Tetracyclin repressor-like, C-terminal domain"/>
    <property type="match status" value="1"/>
</dbReference>
<dbReference type="PROSITE" id="PS50977">
    <property type="entry name" value="HTH_TETR_2"/>
    <property type="match status" value="1"/>
</dbReference>
<dbReference type="Proteomes" id="UP001231924">
    <property type="component" value="Unassembled WGS sequence"/>
</dbReference>
<evidence type="ECO:0000256" key="4">
    <source>
        <dbReference type="PROSITE-ProRule" id="PRU00335"/>
    </source>
</evidence>
<dbReference type="InterPro" id="IPR001647">
    <property type="entry name" value="HTH_TetR"/>
</dbReference>
<feature type="domain" description="HTH tetR-type" evidence="5">
    <location>
        <begin position="23"/>
        <end position="83"/>
    </location>
</feature>
<comment type="caution">
    <text evidence="6">The sequence shown here is derived from an EMBL/GenBank/DDBJ whole genome shotgun (WGS) entry which is preliminary data.</text>
</comment>
<keyword evidence="2 4" id="KW-0238">DNA-binding</keyword>
<organism evidence="6 7">
    <name type="scientific">Actinomycetospora termitidis</name>
    <dbReference type="NCBI Taxonomy" id="3053470"/>
    <lineage>
        <taxon>Bacteria</taxon>
        <taxon>Bacillati</taxon>
        <taxon>Actinomycetota</taxon>
        <taxon>Actinomycetes</taxon>
        <taxon>Pseudonocardiales</taxon>
        <taxon>Pseudonocardiaceae</taxon>
        <taxon>Actinomycetospora</taxon>
    </lineage>
</organism>
<evidence type="ECO:0000313" key="7">
    <source>
        <dbReference type="Proteomes" id="UP001231924"/>
    </source>
</evidence>
<dbReference type="Gene3D" id="1.10.357.10">
    <property type="entry name" value="Tetracycline Repressor, domain 2"/>
    <property type="match status" value="1"/>
</dbReference>
<evidence type="ECO:0000256" key="2">
    <source>
        <dbReference type="ARBA" id="ARBA00023125"/>
    </source>
</evidence>
<keyword evidence="7" id="KW-1185">Reference proteome</keyword>
<evidence type="ECO:0000256" key="3">
    <source>
        <dbReference type="ARBA" id="ARBA00023163"/>
    </source>
</evidence>
<reference evidence="6 7" key="1">
    <citation type="submission" date="2023-06" db="EMBL/GenBank/DDBJ databases">
        <title>Actinomycetospora Odt1-22.</title>
        <authorList>
            <person name="Supong K."/>
        </authorList>
    </citation>
    <scope>NUCLEOTIDE SEQUENCE [LARGE SCALE GENOMIC DNA]</scope>
    <source>
        <strain evidence="6 7">Odt1-22</strain>
    </source>
</reference>
<gene>
    <name evidence="6" type="ORF">QRT03_10705</name>
</gene>
<keyword evidence="1" id="KW-0805">Transcription regulation</keyword>
<feature type="DNA-binding region" description="H-T-H motif" evidence="4">
    <location>
        <begin position="46"/>
        <end position="65"/>
    </location>
</feature>
<evidence type="ECO:0000313" key="6">
    <source>
        <dbReference type="EMBL" id="MDL5156430.1"/>
    </source>
</evidence>
<dbReference type="EMBL" id="JASVWF010000002">
    <property type="protein sequence ID" value="MDL5156430.1"/>
    <property type="molecule type" value="Genomic_DNA"/>
</dbReference>
<protein>
    <submittedName>
        <fullName evidence="6">TetR/AcrR family transcriptional regulator</fullName>
    </submittedName>
</protein>
<name>A0ABT7M6X1_9PSEU</name>
<keyword evidence="3" id="KW-0804">Transcription</keyword>
<dbReference type="InterPro" id="IPR036271">
    <property type="entry name" value="Tet_transcr_reg_TetR-rel_C_sf"/>
</dbReference>
<dbReference type="InterPro" id="IPR004111">
    <property type="entry name" value="Repressor_TetR_C"/>
</dbReference>
<dbReference type="Pfam" id="PF00440">
    <property type="entry name" value="TetR_N"/>
    <property type="match status" value="1"/>
</dbReference>
<accession>A0ABT7M6X1</accession>